<dbReference type="Proteomes" id="UP000075883">
    <property type="component" value="Unassembled WGS sequence"/>
</dbReference>
<evidence type="ECO:0000313" key="2">
    <source>
        <dbReference type="EnsemblMetazoa" id="ACUA026328-PA"/>
    </source>
</evidence>
<dbReference type="VEuPathDB" id="VectorBase:ACUA026328"/>
<evidence type="ECO:0000313" key="3">
    <source>
        <dbReference type="Proteomes" id="UP000075883"/>
    </source>
</evidence>
<dbReference type="EnsemblMetazoa" id="ACUA026328-RA">
    <property type="protein sequence ID" value="ACUA026328-PA"/>
    <property type="gene ID" value="ACUA026328"/>
</dbReference>
<name>A0A182MU70_9DIPT</name>
<sequence length="122" mass="14251">MRFRYVTYAWFTTWLVQVKVFLGRHMHMGCTCLRCNASYGLFLHQICSLCYFLLVRTALNRTIMVQQLFLHHTTTRPLHNHVPYIAHTAAIKTRAWKVFHHHELVGCFGSPLYVSWASVGLA</sequence>
<evidence type="ECO:0000256" key="1">
    <source>
        <dbReference type="SAM" id="Phobius"/>
    </source>
</evidence>
<keyword evidence="3" id="KW-1185">Reference proteome</keyword>
<organism evidence="2 3">
    <name type="scientific">Anopheles culicifacies</name>
    <dbReference type="NCBI Taxonomy" id="139723"/>
    <lineage>
        <taxon>Eukaryota</taxon>
        <taxon>Metazoa</taxon>
        <taxon>Ecdysozoa</taxon>
        <taxon>Arthropoda</taxon>
        <taxon>Hexapoda</taxon>
        <taxon>Insecta</taxon>
        <taxon>Pterygota</taxon>
        <taxon>Neoptera</taxon>
        <taxon>Endopterygota</taxon>
        <taxon>Diptera</taxon>
        <taxon>Nematocera</taxon>
        <taxon>Culicoidea</taxon>
        <taxon>Culicidae</taxon>
        <taxon>Anophelinae</taxon>
        <taxon>Anopheles</taxon>
        <taxon>culicifacies species complex</taxon>
    </lineage>
</organism>
<accession>A0A182MU70</accession>
<reference evidence="3" key="1">
    <citation type="submission" date="2013-09" db="EMBL/GenBank/DDBJ databases">
        <title>The Genome Sequence of Anopheles culicifacies species A.</title>
        <authorList>
            <consortium name="The Broad Institute Genomics Platform"/>
            <person name="Neafsey D.E."/>
            <person name="Besansky N."/>
            <person name="Howell P."/>
            <person name="Walton C."/>
            <person name="Young S.K."/>
            <person name="Zeng Q."/>
            <person name="Gargeya S."/>
            <person name="Fitzgerald M."/>
            <person name="Haas B."/>
            <person name="Abouelleil A."/>
            <person name="Allen A.W."/>
            <person name="Alvarado L."/>
            <person name="Arachchi H.M."/>
            <person name="Berlin A.M."/>
            <person name="Chapman S.B."/>
            <person name="Gainer-Dewar J."/>
            <person name="Goldberg J."/>
            <person name="Griggs A."/>
            <person name="Gujja S."/>
            <person name="Hansen M."/>
            <person name="Howarth C."/>
            <person name="Imamovic A."/>
            <person name="Ireland A."/>
            <person name="Larimer J."/>
            <person name="McCowan C."/>
            <person name="Murphy C."/>
            <person name="Pearson M."/>
            <person name="Poon T.W."/>
            <person name="Priest M."/>
            <person name="Roberts A."/>
            <person name="Saif S."/>
            <person name="Shea T."/>
            <person name="Sisk P."/>
            <person name="Sykes S."/>
            <person name="Wortman J."/>
            <person name="Nusbaum C."/>
            <person name="Birren B."/>
        </authorList>
    </citation>
    <scope>NUCLEOTIDE SEQUENCE [LARGE SCALE GENOMIC DNA]</scope>
    <source>
        <strain evidence="3">A-37</strain>
    </source>
</reference>
<dbReference type="EMBL" id="AXCM01007530">
    <property type="status" value="NOT_ANNOTATED_CDS"/>
    <property type="molecule type" value="Genomic_DNA"/>
</dbReference>
<dbReference type="AlphaFoldDB" id="A0A182MU70"/>
<keyword evidence="1" id="KW-0472">Membrane</keyword>
<protein>
    <submittedName>
        <fullName evidence="2">Uncharacterized protein</fullName>
    </submittedName>
</protein>
<keyword evidence="1" id="KW-0812">Transmembrane</keyword>
<reference evidence="2" key="2">
    <citation type="submission" date="2020-05" db="UniProtKB">
        <authorList>
            <consortium name="EnsemblMetazoa"/>
        </authorList>
    </citation>
    <scope>IDENTIFICATION</scope>
    <source>
        <strain evidence="2">A-37</strain>
    </source>
</reference>
<feature type="transmembrane region" description="Helical" evidence="1">
    <location>
        <begin position="42"/>
        <end position="59"/>
    </location>
</feature>
<proteinExistence type="predicted"/>
<keyword evidence="1" id="KW-1133">Transmembrane helix</keyword>